<proteinExistence type="predicted"/>
<dbReference type="PANTHER" id="PTHR33916:SF12">
    <property type="entry name" value="NEPROSIN DOMAIN-CONTAINING PROTEIN"/>
    <property type="match status" value="1"/>
</dbReference>
<dbReference type="Pfam" id="PF24804">
    <property type="entry name" value="DUF7705"/>
    <property type="match status" value="1"/>
</dbReference>
<evidence type="ECO:0000313" key="2">
    <source>
        <dbReference type="EMBL" id="KAF3328863.1"/>
    </source>
</evidence>
<evidence type="ECO:0000259" key="1">
    <source>
        <dbReference type="Pfam" id="PF24804"/>
    </source>
</evidence>
<evidence type="ECO:0000313" key="3">
    <source>
        <dbReference type="Proteomes" id="UP000623129"/>
    </source>
</evidence>
<dbReference type="EMBL" id="SWLB01000015">
    <property type="protein sequence ID" value="KAF3328863.1"/>
    <property type="molecule type" value="Genomic_DNA"/>
</dbReference>
<dbReference type="Proteomes" id="UP000623129">
    <property type="component" value="Unassembled WGS sequence"/>
</dbReference>
<keyword evidence="3" id="KW-1185">Reference proteome</keyword>
<organism evidence="2 3">
    <name type="scientific">Carex littledalei</name>
    <dbReference type="NCBI Taxonomy" id="544730"/>
    <lineage>
        <taxon>Eukaryota</taxon>
        <taxon>Viridiplantae</taxon>
        <taxon>Streptophyta</taxon>
        <taxon>Embryophyta</taxon>
        <taxon>Tracheophyta</taxon>
        <taxon>Spermatophyta</taxon>
        <taxon>Magnoliopsida</taxon>
        <taxon>Liliopsida</taxon>
        <taxon>Poales</taxon>
        <taxon>Cyperaceae</taxon>
        <taxon>Cyperoideae</taxon>
        <taxon>Cariceae</taxon>
        <taxon>Carex</taxon>
        <taxon>Carex subgen. Euthyceras</taxon>
    </lineage>
</organism>
<comment type="caution">
    <text evidence="2">The sequence shown here is derived from an EMBL/GenBank/DDBJ whole genome shotgun (WGS) entry which is preliminary data.</text>
</comment>
<dbReference type="OrthoDB" id="1901892at2759"/>
<protein>
    <recommendedName>
        <fullName evidence="1">DUF7705 domain-containing protein</fullName>
    </recommendedName>
</protein>
<feature type="domain" description="DUF7705" evidence="1">
    <location>
        <begin position="39"/>
        <end position="494"/>
    </location>
</feature>
<accession>A0A833QV25</accession>
<dbReference type="PANTHER" id="PTHR33916">
    <property type="entry name" value="EXPANSIN-LIKE EG45 DOMAIN-CONTAINING PROTEIN"/>
    <property type="match status" value="1"/>
</dbReference>
<gene>
    <name evidence="2" type="ORF">FCM35_KLT05941</name>
</gene>
<sequence>MQGYITAVLPLVTAICVLFQFQFLHVRGEGQNGQNGEYISAVGDAGMRRDGLRVAWEAWNFCNEVGEEAPLMGSPRGADCFDLVTTGESNCTVIHHVSEADNKLGYADPLPGNRYTTPKNVDLYAAAKEIYLGDKCEVKDNLPWQFWMIMLKNGNLDTTAALCPKDGTKVGPFKPESRFPCFGKGCMNQPLVYHNFTSLEGGKLKGQIFGSYDLDADISQSVNGNISYYSVTWEKEVGKGGWSFHHILKTSKKYPWLMLYLRSDATKGFSGGYHYDTRGMTRIIPESPNFKVRVTVDVKQGGGKNSQFYLMDMGSCWKNSGQPCDGDVTTDVTRYSEMIINPETEAWCRPDRLYECPPYHTFKNGTQVSRNDRANFPYDAYHVYCSPGNAKYAEQPTTYCDPYSNPQPQEIMQILPHPVWGEYGYPTKKGDGWIGDPRTWELDVGGLSHNLYFYQDPGTTPARRRWTSLDVGTEIYITDNEIAEWILSDFDILIPVISNEQGILHMAALHW</sequence>
<name>A0A833QV25_9POAL</name>
<dbReference type="AlphaFoldDB" id="A0A833QV25"/>
<reference evidence="2" key="1">
    <citation type="submission" date="2020-01" db="EMBL/GenBank/DDBJ databases">
        <title>Genome sequence of Kobresia littledalei, the first chromosome-level genome in the family Cyperaceae.</title>
        <authorList>
            <person name="Qu G."/>
        </authorList>
    </citation>
    <scope>NUCLEOTIDE SEQUENCE</scope>
    <source>
        <strain evidence="2">C.B.Clarke</strain>
        <tissue evidence="2">Leaf</tissue>
    </source>
</reference>
<dbReference type="InterPro" id="IPR056122">
    <property type="entry name" value="DUF7705"/>
</dbReference>